<name>R0K4S7_ANAPL</name>
<protein>
    <submittedName>
        <fullName evidence="2">Uncharacterized protein</fullName>
    </submittedName>
</protein>
<accession>R0K4S7</accession>
<dbReference type="EMBL" id="KB742714">
    <property type="protein sequence ID" value="EOB05106.1"/>
    <property type="molecule type" value="Genomic_DNA"/>
</dbReference>
<gene>
    <name evidence="2" type="ORF">Anapl_03523</name>
</gene>
<evidence type="ECO:0000313" key="3">
    <source>
        <dbReference type="Proteomes" id="UP000296049"/>
    </source>
</evidence>
<evidence type="ECO:0000256" key="1">
    <source>
        <dbReference type="SAM" id="MobiDB-lite"/>
    </source>
</evidence>
<proteinExistence type="predicted"/>
<dbReference type="Proteomes" id="UP000296049">
    <property type="component" value="Unassembled WGS sequence"/>
</dbReference>
<organism evidence="2 3">
    <name type="scientific">Anas platyrhynchos</name>
    <name type="common">Mallard</name>
    <name type="synonym">Anas boschas</name>
    <dbReference type="NCBI Taxonomy" id="8839"/>
    <lineage>
        <taxon>Eukaryota</taxon>
        <taxon>Metazoa</taxon>
        <taxon>Chordata</taxon>
        <taxon>Craniata</taxon>
        <taxon>Vertebrata</taxon>
        <taxon>Euteleostomi</taxon>
        <taxon>Archelosauria</taxon>
        <taxon>Archosauria</taxon>
        <taxon>Dinosauria</taxon>
        <taxon>Saurischia</taxon>
        <taxon>Theropoda</taxon>
        <taxon>Coelurosauria</taxon>
        <taxon>Aves</taxon>
        <taxon>Neognathae</taxon>
        <taxon>Galloanserae</taxon>
        <taxon>Anseriformes</taxon>
        <taxon>Anatidae</taxon>
        <taxon>Anatinae</taxon>
        <taxon>Anas</taxon>
    </lineage>
</organism>
<dbReference type="AlphaFoldDB" id="R0K4S7"/>
<reference evidence="3" key="1">
    <citation type="journal article" date="2013" name="Nat. Genet.">
        <title>The duck genome and transcriptome provide insight into an avian influenza virus reservoir species.</title>
        <authorList>
            <person name="Huang Y."/>
            <person name="Li Y."/>
            <person name="Burt D.W."/>
            <person name="Chen H."/>
            <person name="Zhang Y."/>
            <person name="Qian W."/>
            <person name="Kim H."/>
            <person name="Gan S."/>
            <person name="Zhao Y."/>
            <person name="Li J."/>
            <person name="Yi K."/>
            <person name="Feng H."/>
            <person name="Zhu P."/>
            <person name="Li B."/>
            <person name="Liu Q."/>
            <person name="Fairley S."/>
            <person name="Magor K.E."/>
            <person name="Du Z."/>
            <person name="Hu X."/>
            <person name="Goodman L."/>
            <person name="Tafer H."/>
            <person name="Vignal A."/>
            <person name="Lee T."/>
            <person name="Kim K.W."/>
            <person name="Sheng Z."/>
            <person name="An Y."/>
            <person name="Searle S."/>
            <person name="Herrero J."/>
            <person name="Groenen M.A."/>
            <person name="Crooijmans R.P."/>
            <person name="Faraut T."/>
            <person name="Cai Q."/>
            <person name="Webster R.G."/>
            <person name="Aldridge J.R."/>
            <person name="Warren W.C."/>
            <person name="Bartschat S."/>
            <person name="Kehr S."/>
            <person name="Marz M."/>
            <person name="Stadler P.F."/>
            <person name="Smith J."/>
            <person name="Kraus R.H."/>
            <person name="Zhao Y."/>
            <person name="Ren L."/>
            <person name="Fei J."/>
            <person name="Morisson M."/>
            <person name="Kaiser P."/>
            <person name="Griffin D.K."/>
            <person name="Rao M."/>
            <person name="Pitel F."/>
            <person name="Wang J."/>
            <person name="Li N."/>
        </authorList>
    </citation>
    <scope>NUCLEOTIDE SEQUENCE [LARGE SCALE GENOMIC DNA]</scope>
</reference>
<feature type="region of interest" description="Disordered" evidence="1">
    <location>
        <begin position="529"/>
        <end position="551"/>
    </location>
</feature>
<sequence>MRIKIRSKQKCRYQVFRLFLKVQDVRGSQLVSKQQRRATVQCPLNTDSPLSPFGYLHLPEEHTLRVSANKTEGAAWCAAGLGKRAGTEPDSPLRPFGYLHLPEDHSQDHAACYLQKGRARPDLVSQHSREHTFACVCRDGALLPSKHPHSDAEPGIASESCRVPWVLSSQVLISICCVHLQHRARCARTTPPALGDLQPVKKLPCAVPDFVTFTSGHFETSHKKTARNSSGNTGLNISYTPSLFHLLTSYTPTSFDIRHSHRAKKKAFSDIFTRNSEQHDFCLPKINGMIRSSARLKEELEGVQNQAKTDIPANTRCKHVIPAQKFTPLLRTGVRAQAGPRWDAKRGLATHRLPLPVENRQRPRACHTQYAIKKAAKQLFERSQKAESAARHAWNKYDRLKSALPCVLNSSKEIERLARTKFATQPQVPMYLNSHYLLKEVSLLVKIFLGFKAFDCIIIGTINPQETAKPKLVYSKRNVMTKSRMGFHCQSFPFRYHRRFAGLQRWIPWQPLTSSFRRLWPHAADSIPSRLKKSRQAPPNGCESGHSQVGKQGEMSVAKVGASHSPLPVQAGPVGHAKGLDKQTGTDLPGAQQFLWYTASPAPVPVPLGSRVRLLKLAGTNTLAKLSFALRVVSCLQRAFSKRLPHYETLRIPAMHISAACCTQNIWEEEEENKLIIYKIIAGFVVVRLSAVYKNNLFATSVQRGCNLVVIVSVKTTILQFNSDVWLFSSSSVAPQAVFVTTGVTVGFTVQDFHS</sequence>
<keyword evidence="3" id="KW-1185">Reference proteome</keyword>
<evidence type="ECO:0000313" key="2">
    <source>
        <dbReference type="EMBL" id="EOB05106.1"/>
    </source>
</evidence>